<dbReference type="Gene3D" id="2.60.120.200">
    <property type="match status" value="1"/>
</dbReference>
<evidence type="ECO:0000313" key="2">
    <source>
        <dbReference type="EMBL" id="TGD23652.1"/>
    </source>
</evidence>
<dbReference type="OrthoDB" id="2288470at2"/>
<dbReference type="EMBL" id="RKLY01000010">
    <property type="protein sequence ID" value="TGD23652.1"/>
    <property type="molecule type" value="Genomic_DNA"/>
</dbReference>
<organism evidence="2 3">
    <name type="scientific">Companilactobacillus suantsaicola</name>
    <dbReference type="NCBI Taxonomy" id="2487723"/>
    <lineage>
        <taxon>Bacteria</taxon>
        <taxon>Bacillati</taxon>
        <taxon>Bacillota</taxon>
        <taxon>Bacilli</taxon>
        <taxon>Lactobacillales</taxon>
        <taxon>Lactobacillaceae</taxon>
        <taxon>Companilactobacillus</taxon>
    </lineage>
</organism>
<feature type="chain" id="PRO_5021457158" evidence="1">
    <location>
        <begin position="32"/>
        <end position="823"/>
    </location>
</feature>
<proteinExistence type="predicted"/>
<accession>A0A4Z0JL38</accession>
<keyword evidence="3" id="KW-1185">Reference proteome</keyword>
<dbReference type="AlphaFoldDB" id="A0A4Z0JL38"/>
<protein>
    <submittedName>
        <fullName evidence="2">Uncharacterized protein</fullName>
    </submittedName>
</protein>
<feature type="signal peptide" evidence="1">
    <location>
        <begin position="1"/>
        <end position="31"/>
    </location>
</feature>
<name>A0A4Z0JL38_9LACO</name>
<comment type="caution">
    <text evidence="2">The sequence shown here is derived from an EMBL/GenBank/DDBJ whole genome shotgun (WGS) entry which is preliminary data.</text>
</comment>
<reference evidence="2 3" key="1">
    <citation type="submission" date="2018-10" db="EMBL/GenBank/DDBJ databases">
        <title>Lactobacillus sp. R7 and Lactobacillus sp. R19 isolated from fermented mustard green product of Taiwan.</title>
        <authorList>
            <person name="Lin S.-T."/>
        </authorList>
    </citation>
    <scope>NUCLEOTIDE SEQUENCE [LARGE SCALE GENOMIC DNA]</scope>
    <source>
        <strain evidence="2 3">BCRC 81127</strain>
    </source>
</reference>
<gene>
    <name evidence="2" type="ORF">EGT49_05175</name>
</gene>
<evidence type="ECO:0000313" key="3">
    <source>
        <dbReference type="Proteomes" id="UP000298021"/>
    </source>
</evidence>
<dbReference type="Proteomes" id="UP000298021">
    <property type="component" value="Unassembled WGS sequence"/>
</dbReference>
<evidence type="ECO:0000256" key="1">
    <source>
        <dbReference type="SAM" id="SignalP"/>
    </source>
</evidence>
<dbReference type="RefSeq" id="WP_135372181.1">
    <property type="nucleotide sequence ID" value="NZ_RKLY01000010.1"/>
</dbReference>
<keyword evidence="1" id="KW-0732">Signal</keyword>
<sequence length="823" mass="91029">MKRPVRRIIQTLMLIIALFLTSVSTSKTALALTTYDNSAIADHPGGLNIQDYFVKDSFSYVKDFPFTKNSAKVGGNGDVLILTDGEGDDVKGTLGALWGDQNNLNYININERQTISAWLYFGPDKSDELYNGHGMTLVLQNDNRKTQAIGMGLQGLGVYGYDKHKTSFFAGLATDRNPPTTDWILNTAIKNSMALEFDTQRSDVNGTPSDPANFTNGRTGYPITMSESLVLGTGSGTYSLNGYDTVNTASASAPAVFPDDTYLGASGTYGHIALTYPGIIDSYYKYPIRDGDNASQWKGYEEAPSIFHINSAKAQLINDYDENGDSILWHHITFEWIPHDYDDKATIKYSYNDKKVSGEENLNTTDRDFKRIDKEIIVNPDIFNAGADGKVLWGFTGANGHTNEVNSKLVVFESIPAMVTGQAEATIKNLDTGKTVTEQDKYVPHGSNLELNYRVEFVRGRENWQDIVGKIDLPEHVTYTKDGETTAVIEYENGSIETVNSAFDYFPNPLSAPIQEPLGNLNGNPNSYANVKIYGTAINETDTNITVDEQPAVFTGSNAIASTNTPEFIIGNKKSWNLNLAGGGEINLPFEQESELSLPTTLSYTQGHPIQADDQFTYQIAITGQDKTYSLTSSVDQDGKLNLPLKEIIGDEFWKIFQEGTKQVVTITARDGDLIKSNPITFTINVIANRLLNLEVSDNLEFETITSYSEDDILNRVSDYDVIVNSLRNPWTLSVAASDLVNSNGGVFDGDLTYIDENREQTIGDEVVDIFSDINSYEENKAVNISDGWNENSGILLRQYERNQGGQYRGLLTWQVGDYMKNL</sequence>